<dbReference type="InterPro" id="IPR052514">
    <property type="entry name" value="SAM-dependent_MTase"/>
</dbReference>
<gene>
    <name evidence="2" type="ORF">UW22_C0007G0029</name>
</gene>
<dbReference type="InterPro" id="IPR029063">
    <property type="entry name" value="SAM-dependent_MTases_sf"/>
</dbReference>
<dbReference type="NCBIfam" id="TIGR01444">
    <property type="entry name" value="fkbM_fam"/>
    <property type="match status" value="1"/>
</dbReference>
<feature type="domain" description="Methyltransferase FkbM" evidence="1">
    <location>
        <begin position="34"/>
        <end position="187"/>
    </location>
</feature>
<dbReference type="AlphaFoldDB" id="A0A0G1GUH1"/>
<dbReference type="Pfam" id="PF05050">
    <property type="entry name" value="Methyltransf_21"/>
    <property type="match status" value="1"/>
</dbReference>
<dbReference type="GO" id="GO:0032259">
    <property type="term" value="P:methylation"/>
    <property type="evidence" value="ECO:0007669"/>
    <property type="project" value="UniProtKB-KW"/>
</dbReference>
<dbReference type="SUPFAM" id="SSF53335">
    <property type="entry name" value="S-adenosyl-L-methionine-dependent methyltransferases"/>
    <property type="match status" value="1"/>
</dbReference>
<organism evidence="2 3">
    <name type="scientific">Candidatus Gottesmanbacteria bacterium GW2011_GWB1_44_11c</name>
    <dbReference type="NCBI Taxonomy" id="1618447"/>
    <lineage>
        <taxon>Bacteria</taxon>
        <taxon>Candidatus Gottesmaniibacteriota</taxon>
    </lineage>
</organism>
<dbReference type="Proteomes" id="UP000034617">
    <property type="component" value="Unassembled WGS sequence"/>
</dbReference>
<name>A0A0G1GUH1_9BACT</name>
<dbReference type="CDD" id="cd02440">
    <property type="entry name" value="AdoMet_MTases"/>
    <property type="match status" value="1"/>
</dbReference>
<keyword evidence="2" id="KW-0489">Methyltransferase</keyword>
<comment type="caution">
    <text evidence="2">The sequence shown here is derived from an EMBL/GenBank/DDBJ whole genome shotgun (WGS) entry which is preliminary data.</text>
</comment>
<protein>
    <submittedName>
        <fullName evidence="2">FkbM family methyltransferase</fullName>
    </submittedName>
</protein>
<sequence length="211" mass="23853">MKLIEFVHQYLYPFYIRLWAERFFKVKEGQIVVDAGAYLGGFSIYAAKKVGKRGKVFAFEPDPKNLKTLKESIKKSNLKNIVLINKALGDTVREVKLESANHYSSIVIKTSKKTILEVQQTTLDNEMKNLGISKVHFIKMNIEGAEVIAVRGALQTLTNVEHIAISCHTVNGKSTASVIEPLLKQSGFKTKVLKRRKIIIDFGHIDIYGFR</sequence>
<keyword evidence="2" id="KW-0808">Transferase</keyword>
<dbReference type="EMBL" id="LCHM01000007">
    <property type="protein sequence ID" value="KKT38726.1"/>
    <property type="molecule type" value="Genomic_DNA"/>
</dbReference>
<dbReference type="PANTHER" id="PTHR34203">
    <property type="entry name" value="METHYLTRANSFERASE, FKBM FAMILY PROTEIN"/>
    <property type="match status" value="1"/>
</dbReference>
<dbReference type="GO" id="GO:0008168">
    <property type="term" value="F:methyltransferase activity"/>
    <property type="evidence" value="ECO:0007669"/>
    <property type="project" value="UniProtKB-KW"/>
</dbReference>
<dbReference type="InterPro" id="IPR006342">
    <property type="entry name" value="FkbM_mtfrase"/>
</dbReference>
<dbReference type="PANTHER" id="PTHR34203:SF15">
    <property type="entry name" value="SLL1173 PROTEIN"/>
    <property type="match status" value="1"/>
</dbReference>
<reference evidence="2 3" key="1">
    <citation type="journal article" date="2015" name="Nature">
        <title>rRNA introns, odd ribosomes, and small enigmatic genomes across a large radiation of phyla.</title>
        <authorList>
            <person name="Brown C.T."/>
            <person name="Hug L.A."/>
            <person name="Thomas B.C."/>
            <person name="Sharon I."/>
            <person name="Castelle C.J."/>
            <person name="Singh A."/>
            <person name="Wilkins M.J."/>
            <person name="Williams K.H."/>
            <person name="Banfield J.F."/>
        </authorList>
    </citation>
    <scope>NUCLEOTIDE SEQUENCE [LARGE SCALE GENOMIC DNA]</scope>
</reference>
<evidence type="ECO:0000259" key="1">
    <source>
        <dbReference type="Pfam" id="PF05050"/>
    </source>
</evidence>
<evidence type="ECO:0000313" key="3">
    <source>
        <dbReference type="Proteomes" id="UP000034617"/>
    </source>
</evidence>
<evidence type="ECO:0000313" key="2">
    <source>
        <dbReference type="EMBL" id="KKT38726.1"/>
    </source>
</evidence>
<accession>A0A0G1GUH1</accession>
<dbReference type="Gene3D" id="3.40.50.150">
    <property type="entry name" value="Vaccinia Virus protein VP39"/>
    <property type="match status" value="1"/>
</dbReference>
<proteinExistence type="predicted"/>